<dbReference type="InterPro" id="IPR050090">
    <property type="entry name" value="Tyrosine_recombinase_XerCD"/>
</dbReference>
<reference evidence="8" key="1">
    <citation type="submission" date="2020-10" db="EMBL/GenBank/DDBJ databases">
        <title>Taxonomic study of unclassified bacteria belonging to the class Ktedonobacteria.</title>
        <authorList>
            <person name="Yabe S."/>
            <person name="Wang C.M."/>
            <person name="Zheng Y."/>
            <person name="Sakai Y."/>
            <person name="Cavaletti L."/>
            <person name="Monciardini P."/>
            <person name="Donadio S."/>
        </authorList>
    </citation>
    <scope>NUCLEOTIDE SEQUENCE</scope>
    <source>
        <strain evidence="8">SOSP1-1</strain>
    </source>
</reference>
<name>A0A8J3I6J4_9CHLR</name>
<accession>A0A8J3I6J4</accession>
<evidence type="ECO:0000256" key="5">
    <source>
        <dbReference type="SAM" id="MobiDB-lite"/>
    </source>
</evidence>
<evidence type="ECO:0000313" key="8">
    <source>
        <dbReference type="EMBL" id="GHO48331.1"/>
    </source>
</evidence>
<dbReference type="PANTHER" id="PTHR30349:SF64">
    <property type="entry name" value="PROPHAGE INTEGRASE INTD-RELATED"/>
    <property type="match status" value="1"/>
</dbReference>
<organism evidence="8 9">
    <name type="scientific">Ktedonospora formicarum</name>
    <dbReference type="NCBI Taxonomy" id="2778364"/>
    <lineage>
        <taxon>Bacteria</taxon>
        <taxon>Bacillati</taxon>
        <taxon>Chloroflexota</taxon>
        <taxon>Ktedonobacteria</taxon>
        <taxon>Ktedonobacterales</taxon>
        <taxon>Ktedonobacteraceae</taxon>
        <taxon>Ktedonospora</taxon>
    </lineage>
</organism>
<feature type="domain" description="Tyr recombinase" evidence="6">
    <location>
        <begin position="143"/>
        <end position="334"/>
    </location>
</feature>
<proteinExistence type="inferred from homology"/>
<dbReference type="AlphaFoldDB" id="A0A8J3I6J4"/>
<dbReference type="GO" id="GO:0003677">
    <property type="term" value="F:DNA binding"/>
    <property type="evidence" value="ECO:0007669"/>
    <property type="project" value="UniProtKB-UniRule"/>
</dbReference>
<keyword evidence="2 4" id="KW-0238">DNA-binding</keyword>
<feature type="domain" description="Core-binding (CB)" evidence="7">
    <location>
        <begin position="12"/>
        <end position="115"/>
    </location>
</feature>
<dbReference type="CDD" id="cd00397">
    <property type="entry name" value="DNA_BRE_C"/>
    <property type="match status" value="1"/>
</dbReference>
<sequence length="355" mass="41139">MNEIDWKWCPRVAAHEITRNFLLSQARLQKARQTLEAYGRDLDDLLEDFANLPFADVIEADSGLLEQYIDGLYNRPPKHGASSQPQITRITKTRLSLATIRRRVGTARRFYQWLIDRRLRADLVNPVPKGAKGESRGPVPPARQEPWFPDDAAWERILRHFLDHESLRNQVLLFVCYDGALRREECLRLRVEDIDDASVTITVRADITKNRKERLVALSPITYKKLHQYVTRERARLIEDYGGDPNGVIFLSESHRNPGRPLSVWTFQDVIKKVRKLVGTPALTPHKLRHLGLNDLLRGGMELHEVSYYAGHASLESTNPYLHPQREEVARKVRKATKWRDEQVKRLIEENESHG</sequence>
<dbReference type="PROSITE" id="PS51900">
    <property type="entry name" value="CB"/>
    <property type="match status" value="1"/>
</dbReference>
<dbReference type="InterPro" id="IPR011010">
    <property type="entry name" value="DNA_brk_join_enz"/>
</dbReference>
<keyword evidence="3" id="KW-0233">DNA recombination</keyword>
<dbReference type="PROSITE" id="PS51898">
    <property type="entry name" value="TYR_RECOMBINASE"/>
    <property type="match status" value="1"/>
</dbReference>
<dbReference type="GO" id="GO:0015074">
    <property type="term" value="P:DNA integration"/>
    <property type="evidence" value="ECO:0007669"/>
    <property type="project" value="InterPro"/>
</dbReference>
<evidence type="ECO:0000259" key="7">
    <source>
        <dbReference type="PROSITE" id="PS51900"/>
    </source>
</evidence>
<dbReference type="Pfam" id="PF00589">
    <property type="entry name" value="Phage_integrase"/>
    <property type="match status" value="1"/>
</dbReference>
<evidence type="ECO:0000256" key="2">
    <source>
        <dbReference type="ARBA" id="ARBA00023125"/>
    </source>
</evidence>
<dbReference type="GO" id="GO:0006310">
    <property type="term" value="P:DNA recombination"/>
    <property type="evidence" value="ECO:0007669"/>
    <property type="project" value="UniProtKB-KW"/>
</dbReference>
<gene>
    <name evidence="8" type="ORF">KSX_64940</name>
</gene>
<evidence type="ECO:0000256" key="1">
    <source>
        <dbReference type="ARBA" id="ARBA00008857"/>
    </source>
</evidence>
<dbReference type="InterPro" id="IPR013762">
    <property type="entry name" value="Integrase-like_cat_sf"/>
</dbReference>
<evidence type="ECO:0000256" key="3">
    <source>
        <dbReference type="ARBA" id="ARBA00023172"/>
    </source>
</evidence>
<comment type="caution">
    <text evidence="8">The sequence shown here is derived from an EMBL/GenBank/DDBJ whole genome shotgun (WGS) entry which is preliminary data.</text>
</comment>
<dbReference type="PANTHER" id="PTHR30349">
    <property type="entry name" value="PHAGE INTEGRASE-RELATED"/>
    <property type="match status" value="1"/>
</dbReference>
<keyword evidence="9" id="KW-1185">Reference proteome</keyword>
<dbReference type="RefSeq" id="WP_220197557.1">
    <property type="nucleotide sequence ID" value="NZ_BNJF01000004.1"/>
</dbReference>
<evidence type="ECO:0000259" key="6">
    <source>
        <dbReference type="PROSITE" id="PS51898"/>
    </source>
</evidence>
<dbReference type="Gene3D" id="1.10.443.10">
    <property type="entry name" value="Intergrase catalytic core"/>
    <property type="match status" value="1"/>
</dbReference>
<evidence type="ECO:0000256" key="4">
    <source>
        <dbReference type="PROSITE-ProRule" id="PRU01248"/>
    </source>
</evidence>
<dbReference type="EMBL" id="BNJF01000004">
    <property type="protein sequence ID" value="GHO48331.1"/>
    <property type="molecule type" value="Genomic_DNA"/>
</dbReference>
<feature type="region of interest" description="Disordered" evidence="5">
    <location>
        <begin position="126"/>
        <end position="145"/>
    </location>
</feature>
<dbReference type="InterPro" id="IPR002104">
    <property type="entry name" value="Integrase_catalytic"/>
</dbReference>
<protein>
    <submittedName>
        <fullName evidence="8">Integrase</fullName>
    </submittedName>
</protein>
<dbReference type="SUPFAM" id="SSF56349">
    <property type="entry name" value="DNA breaking-rejoining enzymes"/>
    <property type="match status" value="1"/>
</dbReference>
<dbReference type="InterPro" id="IPR044068">
    <property type="entry name" value="CB"/>
</dbReference>
<dbReference type="InterPro" id="IPR010998">
    <property type="entry name" value="Integrase_recombinase_N"/>
</dbReference>
<dbReference type="Gene3D" id="1.10.150.130">
    <property type="match status" value="1"/>
</dbReference>
<comment type="similarity">
    <text evidence="1">Belongs to the 'phage' integrase family.</text>
</comment>
<evidence type="ECO:0000313" key="9">
    <source>
        <dbReference type="Proteomes" id="UP000612362"/>
    </source>
</evidence>
<dbReference type="Proteomes" id="UP000612362">
    <property type="component" value="Unassembled WGS sequence"/>
</dbReference>